<feature type="domain" description="Tubulin-folding cofactor D C-terminal" evidence="4">
    <location>
        <begin position="895"/>
        <end position="1077"/>
    </location>
</feature>
<evidence type="ECO:0000313" key="7">
    <source>
        <dbReference type="Proteomes" id="UP000667349"/>
    </source>
</evidence>
<evidence type="ECO:0000256" key="2">
    <source>
        <dbReference type="ARBA" id="ARBA00015003"/>
    </source>
</evidence>
<dbReference type="InterPro" id="IPR033162">
    <property type="entry name" value="TBCD"/>
</dbReference>
<dbReference type="AlphaFoldDB" id="A0A836F7X8"/>
<evidence type="ECO:0000259" key="4">
    <source>
        <dbReference type="Pfam" id="PF12612"/>
    </source>
</evidence>
<comment type="similarity">
    <text evidence="1">Belongs to the TBCD family.</text>
</comment>
<dbReference type="GO" id="GO:0016328">
    <property type="term" value="C:lateral plasma membrane"/>
    <property type="evidence" value="ECO:0007669"/>
    <property type="project" value="TreeGrafter"/>
</dbReference>
<dbReference type="Pfam" id="PF23579">
    <property type="entry name" value="ARM_TBCD"/>
    <property type="match status" value="1"/>
</dbReference>
<name>A0A836F7X8_9HYME</name>
<feature type="domain" description="Tubulin-folding cofactor D ARM repeats" evidence="5">
    <location>
        <begin position="271"/>
        <end position="410"/>
    </location>
</feature>
<dbReference type="EMBL" id="JAANHZ010000174">
    <property type="protein sequence ID" value="KAG5314563.1"/>
    <property type="molecule type" value="Genomic_DNA"/>
</dbReference>
<dbReference type="GO" id="GO:0000226">
    <property type="term" value="P:microtubule cytoskeleton organization"/>
    <property type="evidence" value="ECO:0007669"/>
    <property type="project" value="TreeGrafter"/>
</dbReference>
<dbReference type="Pfam" id="PF25767">
    <property type="entry name" value="ARM_TBCD_2nd"/>
    <property type="match status" value="2"/>
</dbReference>
<sequence length="1184" mass="135066">MMVLNDCADPERVGCGFSTFKEVDEVTALIAELRRPDLLTSLVERNRDRFNFILSQYQDQHHLLDPYLEKILESLLSIIKDDDCPENVKHNTFKYLFIIMSVKTYKRIVTYLPHEVVDLLPVLRMLEKQDSNDVETWETRYVLLVWLSIISKIPFPLSRLETSENVDPEQTIIVRILKICKLYCLLKDACAVAAVFLIANFLTRSDVKKLYLEEMIMWCLKCIEDDPLRHGPLAVIASILKHSAREDVKPYSQMLLDNMLKLRLSDNPADLIRKIGIKVVQRIGLILLRTKLASWRYQKTSRPINIISNVKANDIDNTESITCIKKTISNDNEDQEIPPAIEDIIEQLIQGLRDKAITIRWSAAKGIGRITARLPIDLADDVLGFVLNLFSGRESDSAWHGGCLALAELGIFLLRLQIYYNIFLFHHLYIFIVHISGRRGLLLPHRLSDVIPVVLQALVFDEPRAYGSIGYLIRDAACYICWSFPRAYDPHVFECYVKEIAAMLLVVTCFDREINCRRAASAAFQENVGRQGNFPHGIDILTVADYFEVGVRSHTYLKISIQIAQYEEYTKPLIDHLVAKKVTHWDTAIRELSARSLFNLTVTDAHYMINTVLPTLLDMLNSIDLNVRHGAVLATAEILEALHNYFNDKIGCIIGATAVADIQDIVRTIRNRGQFKGLGGELMKQACSTLIKKCSIVHFPVHFTDIVDDWQKLLEECLSHEVSTVKLKAAEAHTNFFLEYYVNIDYDARSAIVNRYLESLQSSNQSIRIGFAQAIGHFPLFVIRERVKDIINSLISCTHISKNTLKWAESRKEALHSLTMILQTLGIDEANKWQPFVPDIYDCYLLALKEYTIDSRGDIGAWVREAAMIGLHIMTNLVSQAKLFSVLNEDLMTGIIGGIAQQAVERIDGIRAQAGTVFSALIHSDPPLTNIPYHDELKTIFPYNECKETIEWRMESATFPRFIKMLNFPPYKMNLLRGIIFSVGGLSESLVKYSSVSLFTYLQEIDEMGLRDLCEKILDIFEESHKNERMITSMLAFLDRLLSSGCIQSVLDDESNTISERILTLLKQEIKYSNNMKLLISSINVFCELLQVRGPVAKRAFCQLSIFLCHKYTSLRKTTAIRTYETLTLYGEEMDIAEEDLANILIKLNATDWEQPIADLRPIRNNLCELMKVPAPVLQIKSTN</sequence>
<evidence type="ECO:0000259" key="5">
    <source>
        <dbReference type="Pfam" id="PF25767"/>
    </source>
</evidence>
<dbReference type="GO" id="GO:0007021">
    <property type="term" value="P:tubulin complex assembly"/>
    <property type="evidence" value="ECO:0007669"/>
    <property type="project" value="InterPro"/>
</dbReference>
<dbReference type="PANTHER" id="PTHR12658">
    <property type="entry name" value="BETA-TUBULIN COFACTOR D"/>
    <property type="match status" value="1"/>
</dbReference>
<evidence type="ECO:0000256" key="1">
    <source>
        <dbReference type="ARBA" id="ARBA00006853"/>
    </source>
</evidence>
<dbReference type="GO" id="GO:0007023">
    <property type="term" value="P:post-chaperonin tubulin folding pathway"/>
    <property type="evidence" value="ECO:0007669"/>
    <property type="project" value="InterPro"/>
</dbReference>
<dbReference type="Proteomes" id="UP000667349">
    <property type="component" value="Unassembled WGS sequence"/>
</dbReference>
<organism evidence="6 7">
    <name type="scientific">Acromyrmex insinuator</name>
    <dbReference type="NCBI Taxonomy" id="230686"/>
    <lineage>
        <taxon>Eukaryota</taxon>
        <taxon>Metazoa</taxon>
        <taxon>Ecdysozoa</taxon>
        <taxon>Arthropoda</taxon>
        <taxon>Hexapoda</taxon>
        <taxon>Insecta</taxon>
        <taxon>Pterygota</taxon>
        <taxon>Neoptera</taxon>
        <taxon>Endopterygota</taxon>
        <taxon>Hymenoptera</taxon>
        <taxon>Apocrita</taxon>
        <taxon>Aculeata</taxon>
        <taxon>Formicoidea</taxon>
        <taxon>Formicidae</taxon>
        <taxon>Myrmicinae</taxon>
        <taxon>Acromyrmex</taxon>
    </lineage>
</organism>
<dbReference type="InterPro" id="IPR011989">
    <property type="entry name" value="ARM-like"/>
</dbReference>
<dbReference type="InterPro" id="IPR022577">
    <property type="entry name" value="TBCD_C"/>
</dbReference>
<dbReference type="InterPro" id="IPR016024">
    <property type="entry name" value="ARM-type_fold"/>
</dbReference>
<evidence type="ECO:0000256" key="3">
    <source>
        <dbReference type="ARBA" id="ARBA00023186"/>
    </source>
</evidence>
<proteinExistence type="inferred from homology"/>
<comment type="caution">
    <text evidence="6">The sequence shown here is derived from an EMBL/GenBank/DDBJ whole genome shotgun (WGS) entry which is preliminary data.</text>
</comment>
<accession>A0A836F7X8</accession>
<dbReference type="PANTHER" id="PTHR12658:SF0">
    <property type="entry name" value="TUBULIN-SPECIFIC CHAPERONE D"/>
    <property type="match status" value="1"/>
</dbReference>
<dbReference type="Pfam" id="PF12612">
    <property type="entry name" value="TFCD_C"/>
    <property type="match status" value="1"/>
</dbReference>
<gene>
    <name evidence="6" type="primary">Tbcd</name>
    <name evidence="6" type="ORF">G6Z75_0000736</name>
</gene>
<keyword evidence="7" id="KW-1185">Reference proteome</keyword>
<feature type="non-terminal residue" evidence="6">
    <location>
        <position position="1"/>
    </location>
</feature>
<dbReference type="GO" id="GO:0070830">
    <property type="term" value="P:bicellular tight junction assembly"/>
    <property type="evidence" value="ECO:0007669"/>
    <property type="project" value="TreeGrafter"/>
</dbReference>
<feature type="non-terminal residue" evidence="6">
    <location>
        <position position="1184"/>
    </location>
</feature>
<dbReference type="GO" id="GO:0034333">
    <property type="term" value="P:adherens junction assembly"/>
    <property type="evidence" value="ECO:0007669"/>
    <property type="project" value="TreeGrafter"/>
</dbReference>
<dbReference type="GO" id="GO:0005096">
    <property type="term" value="F:GTPase activator activity"/>
    <property type="evidence" value="ECO:0007669"/>
    <property type="project" value="InterPro"/>
</dbReference>
<dbReference type="InterPro" id="IPR058033">
    <property type="entry name" value="ARM_TBCD_2nd"/>
</dbReference>
<feature type="domain" description="Tubulin-folding cofactor D ARM repeats" evidence="5">
    <location>
        <begin position="437"/>
        <end position="538"/>
    </location>
</feature>
<evidence type="ECO:0000313" key="6">
    <source>
        <dbReference type="EMBL" id="KAG5314563.1"/>
    </source>
</evidence>
<reference evidence="6" key="1">
    <citation type="submission" date="2020-02" db="EMBL/GenBank/DDBJ databases">
        <title>Relaxed selection underlies rapid genomic changes in the transitions from sociality to social parasitism in ants.</title>
        <authorList>
            <person name="Bi X."/>
        </authorList>
    </citation>
    <scope>NUCLEOTIDE SEQUENCE</scope>
    <source>
        <strain evidence="6">BGI-DK2013a</strain>
        <tissue evidence="6">Whole body</tissue>
    </source>
</reference>
<dbReference type="SUPFAM" id="SSF48371">
    <property type="entry name" value="ARM repeat"/>
    <property type="match status" value="2"/>
</dbReference>
<dbReference type="Gene3D" id="1.25.10.10">
    <property type="entry name" value="Leucine-rich Repeat Variant"/>
    <property type="match status" value="2"/>
</dbReference>
<keyword evidence="3" id="KW-0143">Chaperone</keyword>
<protein>
    <recommendedName>
        <fullName evidence="2">Tubulin-specific chaperone D</fullName>
    </recommendedName>
</protein>
<dbReference type="GO" id="GO:0048487">
    <property type="term" value="F:beta-tubulin binding"/>
    <property type="evidence" value="ECO:0007669"/>
    <property type="project" value="InterPro"/>
</dbReference>